<protein>
    <submittedName>
        <fullName evidence="1">Uncharacterized protein</fullName>
    </submittedName>
</protein>
<dbReference type="AlphaFoldDB" id="A0A2P8FXI0"/>
<evidence type="ECO:0000313" key="2">
    <source>
        <dbReference type="Proteomes" id="UP000240978"/>
    </source>
</evidence>
<reference evidence="1 2" key="1">
    <citation type="submission" date="2018-03" db="EMBL/GenBank/DDBJ databases">
        <title>Genomic Encyclopedia of Archaeal and Bacterial Type Strains, Phase II (KMG-II): from individual species to whole genera.</title>
        <authorList>
            <person name="Goeker M."/>
        </authorList>
    </citation>
    <scope>NUCLEOTIDE SEQUENCE [LARGE SCALE GENOMIC DNA]</scope>
    <source>
        <strain evidence="1 2">DSM 18107</strain>
    </source>
</reference>
<evidence type="ECO:0000313" key="1">
    <source>
        <dbReference type="EMBL" id="PSL26430.1"/>
    </source>
</evidence>
<proteinExistence type="predicted"/>
<name>A0A2P8FXI0_9BACT</name>
<accession>A0A2P8FXI0</accession>
<sequence length="578" mass="67434">MLALTTLCLLFISTKGQDHTLYHSVHQNLDSNFIISASYKPLSKDGVVILEENHMNQYNAINQLLSISKNNKGEIPINKIVLEGLYYPLRSKVISFDAAQIEERQIYLKLLKSLVINEYNYDDSSSISNAEFLHLGYGFELLPSENPRDYQACKELSDSPLIYLLNMNYFAASTAVISTEQDIENLEYYFRSKKDNNSLYKRCYDRQLNFLKLVSKRTDTIAYNTKNHYEKYKRVFCIEGMRHTSLLTARLEQQNIPYVVITEKVNLVDTRRTLIKPTLKIDQFRTKLYIEKEYLKCLLANAESKGVKPERYFSFLNVKKILDQFEIVKNPLISDGLLSFDVHSNEQQLYYKDQINIGNLPDIYYSMVKEPNEDPSSMLTAPIVKQTILKDNLSFKQARESIYSTIKTYLDSDLYRSKSNFLKYHSVEGGPSKEIHWSDNILFNKIKDLDLNIQAQCSKAKNNRPDWYYEGNEGNLIGEVKYIRNRATFSYVKKLLVNDQIESYLKDPRLNAQALDLYILIDEEGLKKQGVKIEQINIFKRMLDLRMRKLNLSLEKNINVYYLIVIKNFKYAKARQAA</sequence>
<dbReference type="RefSeq" id="WP_106604389.1">
    <property type="nucleotide sequence ID" value="NZ_PYGK01000011.1"/>
</dbReference>
<organism evidence="1 2">
    <name type="scientific">Chitinophaga ginsengisoli</name>
    <dbReference type="NCBI Taxonomy" id="363837"/>
    <lineage>
        <taxon>Bacteria</taxon>
        <taxon>Pseudomonadati</taxon>
        <taxon>Bacteroidota</taxon>
        <taxon>Chitinophagia</taxon>
        <taxon>Chitinophagales</taxon>
        <taxon>Chitinophagaceae</taxon>
        <taxon>Chitinophaga</taxon>
    </lineage>
</organism>
<keyword evidence="2" id="KW-1185">Reference proteome</keyword>
<comment type="caution">
    <text evidence="1">The sequence shown here is derived from an EMBL/GenBank/DDBJ whole genome shotgun (WGS) entry which is preliminary data.</text>
</comment>
<gene>
    <name evidence="1" type="ORF">CLV42_111143</name>
</gene>
<dbReference type="EMBL" id="PYGK01000011">
    <property type="protein sequence ID" value="PSL26430.1"/>
    <property type="molecule type" value="Genomic_DNA"/>
</dbReference>
<dbReference type="Proteomes" id="UP000240978">
    <property type="component" value="Unassembled WGS sequence"/>
</dbReference>